<dbReference type="Proteomes" id="UP001164390">
    <property type="component" value="Chromosome"/>
</dbReference>
<dbReference type="GO" id="GO:0005524">
    <property type="term" value="F:ATP binding"/>
    <property type="evidence" value="ECO:0007669"/>
    <property type="project" value="UniProtKB-KW"/>
</dbReference>
<accession>A0AA46TH94</accession>
<dbReference type="SUPFAM" id="SSF52540">
    <property type="entry name" value="P-loop containing nucleoside triphosphate hydrolases"/>
    <property type="match status" value="1"/>
</dbReference>
<reference evidence="1" key="1">
    <citation type="submission" date="2022-01" db="EMBL/GenBank/DDBJ databases">
        <title>Nocardioidaceae gen. sp. A5X3R13.</title>
        <authorList>
            <person name="Lopez Marin M.A."/>
            <person name="Uhlik O."/>
        </authorList>
    </citation>
    <scope>NUCLEOTIDE SEQUENCE</scope>
    <source>
        <strain evidence="1">A5X3R13</strain>
    </source>
</reference>
<evidence type="ECO:0000313" key="2">
    <source>
        <dbReference type="Proteomes" id="UP001164390"/>
    </source>
</evidence>
<sequence>MSRLIHLNGPPRVGKSTIARRYADEHAGTLALDLDVLAGLIGGWRDDFSAALEVARSHGRAMARRHLRDGHDVVIPQLVTVSDRGPGFEETAKDAGAAYIEVAMLVDDDEHLRRLRAKCPANDVETQIQSILESDDGDLVGRIRRHLSEYLADRADAVRLDTTGLDQGATYARLLDVLAGFEQRPA</sequence>
<dbReference type="Pfam" id="PF13671">
    <property type="entry name" value="AAA_33"/>
    <property type="match status" value="1"/>
</dbReference>
<dbReference type="RefSeq" id="WP_271633876.1">
    <property type="nucleotide sequence ID" value="NZ_CP094970.1"/>
</dbReference>
<evidence type="ECO:0000313" key="1">
    <source>
        <dbReference type="EMBL" id="UYM05105.1"/>
    </source>
</evidence>
<protein>
    <submittedName>
        <fullName evidence="1">ATP-binding protein</fullName>
    </submittedName>
</protein>
<proteinExistence type="predicted"/>
<dbReference type="Gene3D" id="3.40.50.300">
    <property type="entry name" value="P-loop containing nucleotide triphosphate hydrolases"/>
    <property type="match status" value="1"/>
</dbReference>
<organism evidence="1 2">
    <name type="scientific">Solicola gregarius</name>
    <dbReference type="NCBI Taxonomy" id="2908642"/>
    <lineage>
        <taxon>Bacteria</taxon>
        <taxon>Bacillati</taxon>
        <taxon>Actinomycetota</taxon>
        <taxon>Actinomycetes</taxon>
        <taxon>Propionibacteriales</taxon>
        <taxon>Nocardioidaceae</taxon>
        <taxon>Solicola</taxon>
    </lineage>
</organism>
<gene>
    <name evidence="1" type="ORF">L0C25_21700</name>
</gene>
<dbReference type="EMBL" id="CP094970">
    <property type="protein sequence ID" value="UYM05105.1"/>
    <property type="molecule type" value="Genomic_DNA"/>
</dbReference>
<keyword evidence="2" id="KW-1185">Reference proteome</keyword>
<name>A0AA46TH94_9ACTN</name>
<dbReference type="AlphaFoldDB" id="A0AA46TH94"/>
<keyword evidence="1" id="KW-0547">Nucleotide-binding</keyword>
<dbReference type="KEGG" id="sgrg:L0C25_21700"/>
<keyword evidence="1" id="KW-0067">ATP-binding</keyword>
<dbReference type="InterPro" id="IPR027417">
    <property type="entry name" value="P-loop_NTPase"/>
</dbReference>